<gene>
    <name evidence="2" type="ORF">STAS_32533</name>
</gene>
<dbReference type="Gene3D" id="2.40.50.140">
    <property type="entry name" value="Nucleic acid-binding proteins"/>
    <property type="match status" value="1"/>
</dbReference>
<evidence type="ECO:0000313" key="3">
    <source>
        <dbReference type="Proteomes" id="UP000325081"/>
    </source>
</evidence>
<name>A0A5A7RBV7_STRAF</name>
<dbReference type="InterPro" id="IPR012340">
    <property type="entry name" value="NA-bd_OB-fold"/>
</dbReference>
<evidence type="ECO:0000256" key="1">
    <source>
        <dbReference type="SAM" id="MobiDB-lite"/>
    </source>
</evidence>
<feature type="region of interest" description="Disordered" evidence="1">
    <location>
        <begin position="245"/>
        <end position="269"/>
    </location>
</feature>
<feature type="non-terminal residue" evidence="2">
    <location>
        <position position="269"/>
    </location>
</feature>
<dbReference type="SUPFAM" id="SSF50249">
    <property type="entry name" value="Nucleic acid-binding proteins"/>
    <property type="match status" value="1"/>
</dbReference>
<organism evidence="2 3">
    <name type="scientific">Striga asiatica</name>
    <name type="common">Asiatic witchweed</name>
    <name type="synonym">Buchnera asiatica</name>
    <dbReference type="NCBI Taxonomy" id="4170"/>
    <lineage>
        <taxon>Eukaryota</taxon>
        <taxon>Viridiplantae</taxon>
        <taxon>Streptophyta</taxon>
        <taxon>Embryophyta</taxon>
        <taxon>Tracheophyta</taxon>
        <taxon>Spermatophyta</taxon>
        <taxon>Magnoliopsida</taxon>
        <taxon>eudicotyledons</taxon>
        <taxon>Gunneridae</taxon>
        <taxon>Pentapetalae</taxon>
        <taxon>asterids</taxon>
        <taxon>lamiids</taxon>
        <taxon>Lamiales</taxon>
        <taxon>Orobanchaceae</taxon>
        <taxon>Buchnereae</taxon>
        <taxon>Striga</taxon>
    </lineage>
</organism>
<keyword evidence="3" id="KW-1185">Reference proteome</keyword>
<keyword evidence="2" id="KW-0238">DNA-binding</keyword>
<dbReference type="GO" id="GO:0003677">
    <property type="term" value="F:DNA binding"/>
    <property type="evidence" value="ECO:0007669"/>
    <property type="project" value="UniProtKB-KW"/>
</dbReference>
<dbReference type="Proteomes" id="UP000325081">
    <property type="component" value="Unassembled WGS sequence"/>
</dbReference>
<sequence>MWSRCQCQGMQAGQGFKWSAKTIRAITLTNQECHPLVISLWEDLAKKEGSILQNMIKDKPIVAITKITARKYNEEWQWQSSPASILIIQPTFKEAKLLKKWSSKMPDAIKIMELNVKTRMKKTEEVSLDDIIHSSDKLRSLNLVADAIERVEQDGKKLLEMTHHSQINSRNPIHPVLAPCQIDWEYFHDELEIGDDIHCYIQLLDLEEFEDMEPYAYRYLTLEFFSTVAKHENGKYLTARLKGKDTKSPTKCCAISTSSTPQSRHATAP</sequence>
<proteinExistence type="predicted"/>
<protein>
    <submittedName>
        <fullName evidence="2">Replication protein A 70 kDa DNA-binding subunit</fullName>
    </submittedName>
</protein>
<dbReference type="AlphaFoldDB" id="A0A5A7RBV7"/>
<dbReference type="EMBL" id="BKCP01011625">
    <property type="protein sequence ID" value="GER54898.1"/>
    <property type="molecule type" value="Genomic_DNA"/>
</dbReference>
<feature type="compositionally biased region" description="Polar residues" evidence="1">
    <location>
        <begin position="255"/>
        <end position="269"/>
    </location>
</feature>
<comment type="caution">
    <text evidence="2">The sequence shown here is derived from an EMBL/GenBank/DDBJ whole genome shotgun (WGS) entry which is preliminary data.</text>
</comment>
<accession>A0A5A7RBV7</accession>
<evidence type="ECO:0000313" key="2">
    <source>
        <dbReference type="EMBL" id="GER54898.1"/>
    </source>
</evidence>
<reference evidence="3" key="1">
    <citation type="journal article" date="2019" name="Curr. Biol.">
        <title>Genome Sequence of Striga asiatica Provides Insight into the Evolution of Plant Parasitism.</title>
        <authorList>
            <person name="Yoshida S."/>
            <person name="Kim S."/>
            <person name="Wafula E.K."/>
            <person name="Tanskanen J."/>
            <person name="Kim Y.M."/>
            <person name="Honaas L."/>
            <person name="Yang Z."/>
            <person name="Spallek T."/>
            <person name="Conn C.E."/>
            <person name="Ichihashi Y."/>
            <person name="Cheong K."/>
            <person name="Cui S."/>
            <person name="Der J.P."/>
            <person name="Gundlach H."/>
            <person name="Jiao Y."/>
            <person name="Hori C."/>
            <person name="Ishida J.K."/>
            <person name="Kasahara H."/>
            <person name="Kiba T."/>
            <person name="Kim M.S."/>
            <person name="Koo N."/>
            <person name="Laohavisit A."/>
            <person name="Lee Y.H."/>
            <person name="Lumba S."/>
            <person name="McCourt P."/>
            <person name="Mortimer J.C."/>
            <person name="Mutuku J.M."/>
            <person name="Nomura T."/>
            <person name="Sasaki-Sekimoto Y."/>
            <person name="Seto Y."/>
            <person name="Wang Y."/>
            <person name="Wakatake T."/>
            <person name="Sakakibara H."/>
            <person name="Demura T."/>
            <person name="Yamaguchi S."/>
            <person name="Yoneyama K."/>
            <person name="Manabe R.I."/>
            <person name="Nelson D.C."/>
            <person name="Schulman A.H."/>
            <person name="Timko M.P."/>
            <person name="dePamphilis C.W."/>
            <person name="Choi D."/>
            <person name="Shirasu K."/>
        </authorList>
    </citation>
    <scope>NUCLEOTIDE SEQUENCE [LARGE SCALE GENOMIC DNA]</scope>
    <source>
        <strain evidence="3">cv. UVA1</strain>
    </source>
</reference>
<dbReference type="OrthoDB" id="913776at2759"/>